<feature type="region of interest" description="Disordered" evidence="1">
    <location>
        <begin position="650"/>
        <end position="688"/>
    </location>
</feature>
<evidence type="ECO:0000313" key="4">
    <source>
        <dbReference type="Proteomes" id="UP000736335"/>
    </source>
</evidence>
<dbReference type="PANTHER" id="PTHR47369:SF1">
    <property type="entry name" value="BTB_POZ DOMAIN-CONTAINING PROTEIN"/>
    <property type="match status" value="1"/>
</dbReference>
<feature type="region of interest" description="Disordered" evidence="1">
    <location>
        <begin position="603"/>
        <end position="629"/>
    </location>
</feature>
<evidence type="ECO:0000259" key="2">
    <source>
        <dbReference type="PROSITE" id="PS50097"/>
    </source>
</evidence>
<accession>A0A9P6HFH1</accession>
<sequence length="774" mass="84978">MAAHSPRNLQDHLYASFLEGSTADVALHISGSWQAIYKLHRVVLIQAEFFRRLFTAGFSESHFRQRPSRSGGPEPIHIHFPDPNITRPVTGVFLPVTAFEICISRLYGGGPQLHVPSALIPTPLYPLTRSFPNLIEPEPAPPGHHPVTPRFLLSLLATAIYLSIPSVAGQSLRHILTTVGPTTVIRYLNFAIGKGIGPGEENAPEAAVGLEHLAEIPKPGTTDVASISSKLASLPMDDDETRKEDPAEALFDEDCEEEPADERPFIYGGVSDKVGEATACWLTRWGYDMLTYEEDESSSTGVISGSSLKRSPHNVSSTVVFTNASQPIPLIWRRGGLDAHWARAILASDLLFVRGERERYEMAKAVLELRRKGGINEEEEREFTKLFENDIHFMHMPTEDLMFISHDVSASIGRPYVSATRLHDSHWKQSELRLKVGAVMRDKELGITRSTSEIAILPDLHPASPSPYWAVASDSSERIGDATGLENATMDQLFTGLPHDDNKKATPANTSEDNFFGILPPSPNAATVAQFDPELRRRWSPFPPVRFAVEFWDVDCLKEKTRMHSHTIWYAGSLYNAYVQVIRKKGLQLGVYLHRQSHIDPLPSFSIPSSRRSELPRTPFSRPHSNSLSSIMQSADPYRFSAPASASTLTLGGVRSTTPVSARPGSPTSNSPPAGNRSASPSNHPIQPYRDPRSAISAYFSISCASATGASITRFSSGPDTFAISQSWGWKSSTLRTEEFLELGDDGQPIPISSINLGAGKLVSLRATIVIGII</sequence>
<name>A0A9P6HFH1_9AGAM</name>
<feature type="compositionally biased region" description="Polar residues" evidence="1">
    <location>
        <begin position="650"/>
        <end position="685"/>
    </location>
</feature>
<evidence type="ECO:0000313" key="3">
    <source>
        <dbReference type="EMBL" id="KAF9785878.1"/>
    </source>
</evidence>
<reference evidence="3" key="2">
    <citation type="submission" date="2020-11" db="EMBL/GenBank/DDBJ databases">
        <authorList>
            <consortium name="DOE Joint Genome Institute"/>
            <person name="Kuo A."/>
            <person name="Miyauchi S."/>
            <person name="Kiss E."/>
            <person name="Drula E."/>
            <person name="Kohler A."/>
            <person name="Sanchez-Garcia M."/>
            <person name="Andreopoulos B."/>
            <person name="Barry K.W."/>
            <person name="Bonito G."/>
            <person name="Buee M."/>
            <person name="Carver A."/>
            <person name="Chen C."/>
            <person name="Cichocki N."/>
            <person name="Clum A."/>
            <person name="Culley D."/>
            <person name="Crous P.W."/>
            <person name="Fauchery L."/>
            <person name="Girlanda M."/>
            <person name="Hayes R."/>
            <person name="Keri Z."/>
            <person name="Labutti K."/>
            <person name="Lipzen A."/>
            <person name="Lombard V."/>
            <person name="Magnuson J."/>
            <person name="Maillard F."/>
            <person name="Morin E."/>
            <person name="Murat C."/>
            <person name="Nolan M."/>
            <person name="Ohm R."/>
            <person name="Pangilinan J."/>
            <person name="Pereira M."/>
            <person name="Perotto S."/>
            <person name="Peter M."/>
            <person name="Riley R."/>
            <person name="Sitrit Y."/>
            <person name="Stielow B."/>
            <person name="Szollosi G."/>
            <person name="Zifcakova L."/>
            <person name="Stursova M."/>
            <person name="Spatafora J.W."/>
            <person name="Tedersoo L."/>
            <person name="Vaario L.-M."/>
            <person name="Yamada A."/>
            <person name="Yan M."/>
            <person name="Wang P."/>
            <person name="Xu J."/>
            <person name="Bruns T."/>
            <person name="Baldrian P."/>
            <person name="Vilgalys R."/>
            <person name="Henrissat B."/>
            <person name="Grigoriev I.V."/>
            <person name="Hibbett D."/>
            <person name="Nagy L.G."/>
            <person name="Martin F.M."/>
        </authorList>
    </citation>
    <scope>NUCLEOTIDE SEQUENCE</scope>
    <source>
        <strain evidence="3">UH-Tt-Lm1</strain>
    </source>
</reference>
<dbReference type="Gene3D" id="3.30.710.10">
    <property type="entry name" value="Potassium Channel Kv1.1, Chain A"/>
    <property type="match status" value="1"/>
</dbReference>
<proteinExistence type="predicted"/>
<dbReference type="OrthoDB" id="6359943at2759"/>
<keyword evidence="4" id="KW-1185">Reference proteome</keyword>
<dbReference type="Proteomes" id="UP000736335">
    <property type="component" value="Unassembled WGS sequence"/>
</dbReference>
<dbReference type="PANTHER" id="PTHR47369">
    <property type="entry name" value="BTB/POZ DOMAIN-CONTAINING PROTEIN"/>
    <property type="match status" value="1"/>
</dbReference>
<comment type="caution">
    <text evidence="3">The sequence shown here is derived from an EMBL/GenBank/DDBJ whole genome shotgun (WGS) entry which is preliminary data.</text>
</comment>
<organism evidence="3 4">
    <name type="scientific">Thelephora terrestris</name>
    <dbReference type="NCBI Taxonomy" id="56493"/>
    <lineage>
        <taxon>Eukaryota</taxon>
        <taxon>Fungi</taxon>
        <taxon>Dikarya</taxon>
        <taxon>Basidiomycota</taxon>
        <taxon>Agaricomycotina</taxon>
        <taxon>Agaricomycetes</taxon>
        <taxon>Thelephorales</taxon>
        <taxon>Thelephoraceae</taxon>
        <taxon>Thelephora</taxon>
    </lineage>
</organism>
<dbReference type="InterPro" id="IPR000210">
    <property type="entry name" value="BTB/POZ_dom"/>
</dbReference>
<protein>
    <recommendedName>
        <fullName evidence="2">BTB domain-containing protein</fullName>
    </recommendedName>
</protein>
<dbReference type="SUPFAM" id="SSF54695">
    <property type="entry name" value="POZ domain"/>
    <property type="match status" value="1"/>
</dbReference>
<dbReference type="AlphaFoldDB" id="A0A9P6HFH1"/>
<dbReference type="EMBL" id="WIUZ02000006">
    <property type="protein sequence ID" value="KAF9785878.1"/>
    <property type="molecule type" value="Genomic_DNA"/>
</dbReference>
<evidence type="ECO:0000256" key="1">
    <source>
        <dbReference type="SAM" id="MobiDB-lite"/>
    </source>
</evidence>
<gene>
    <name evidence="3" type="ORF">BJ322DRAFT_1020060</name>
</gene>
<dbReference type="InterPro" id="IPR011333">
    <property type="entry name" value="SKP1/BTB/POZ_sf"/>
</dbReference>
<dbReference type="PROSITE" id="PS50097">
    <property type="entry name" value="BTB"/>
    <property type="match status" value="1"/>
</dbReference>
<feature type="domain" description="BTB" evidence="2">
    <location>
        <begin position="23"/>
        <end position="115"/>
    </location>
</feature>
<reference evidence="3" key="1">
    <citation type="journal article" date="2020" name="Nat. Commun.">
        <title>Large-scale genome sequencing of mycorrhizal fungi provides insights into the early evolution of symbiotic traits.</title>
        <authorList>
            <person name="Miyauchi S."/>
            <person name="Kiss E."/>
            <person name="Kuo A."/>
            <person name="Drula E."/>
            <person name="Kohler A."/>
            <person name="Sanchez-Garcia M."/>
            <person name="Morin E."/>
            <person name="Andreopoulos B."/>
            <person name="Barry K.W."/>
            <person name="Bonito G."/>
            <person name="Buee M."/>
            <person name="Carver A."/>
            <person name="Chen C."/>
            <person name="Cichocki N."/>
            <person name="Clum A."/>
            <person name="Culley D."/>
            <person name="Crous P.W."/>
            <person name="Fauchery L."/>
            <person name="Girlanda M."/>
            <person name="Hayes R.D."/>
            <person name="Keri Z."/>
            <person name="LaButti K."/>
            <person name="Lipzen A."/>
            <person name="Lombard V."/>
            <person name="Magnuson J."/>
            <person name="Maillard F."/>
            <person name="Murat C."/>
            <person name="Nolan M."/>
            <person name="Ohm R.A."/>
            <person name="Pangilinan J."/>
            <person name="Pereira M.F."/>
            <person name="Perotto S."/>
            <person name="Peter M."/>
            <person name="Pfister S."/>
            <person name="Riley R."/>
            <person name="Sitrit Y."/>
            <person name="Stielow J.B."/>
            <person name="Szollosi G."/>
            <person name="Zifcakova L."/>
            <person name="Stursova M."/>
            <person name="Spatafora J.W."/>
            <person name="Tedersoo L."/>
            <person name="Vaario L.M."/>
            <person name="Yamada A."/>
            <person name="Yan M."/>
            <person name="Wang P."/>
            <person name="Xu J."/>
            <person name="Bruns T."/>
            <person name="Baldrian P."/>
            <person name="Vilgalys R."/>
            <person name="Dunand C."/>
            <person name="Henrissat B."/>
            <person name="Grigoriev I.V."/>
            <person name="Hibbett D."/>
            <person name="Nagy L.G."/>
            <person name="Martin F.M."/>
        </authorList>
    </citation>
    <scope>NUCLEOTIDE SEQUENCE</scope>
    <source>
        <strain evidence="3">UH-Tt-Lm1</strain>
    </source>
</reference>